<accession>A0A0F5PWX2</accession>
<evidence type="ECO:0000313" key="15">
    <source>
        <dbReference type="EMBL" id="KKC32334.1"/>
    </source>
</evidence>
<dbReference type="InterPro" id="IPR052168">
    <property type="entry name" value="Cytochrome_b561_oxidase"/>
</dbReference>
<dbReference type="GO" id="GO:0020037">
    <property type="term" value="F:heme binding"/>
    <property type="evidence" value="ECO:0007669"/>
    <property type="project" value="TreeGrafter"/>
</dbReference>
<evidence type="ECO:0000256" key="5">
    <source>
        <dbReference type="ARBA" id="ARBA00022617"/>
    </source>
</evidence>
<dbReference type="Proteomes" id="UP000033519">
    <property type="component" value="Unassembled WGS sequence"/>
</dbReference>
<dbReference type="OrthoDB" id="8156287at2"/>
<evidence type="ECO:0000259" key="14">
    <source>
        <dbReference type="Pfam" id="PF01292"/>
    </source>
</evidence>
<keyword evidence="3" id="KW-0813">Transport</keyword>
<evidence type="ECO:0000256" key="13">
    <source>
        <dbReference type="SAM" id="Phobius"/>
    </source>
</evidence>
<evidence type="ECO:0000256" key="4">
    <source>
        <dbReference type="ARBA" id="ARBA00022475"/>
    </source>
</evidence>
<protein>
    <submittedName>
        <fullName evidence="16">Cytochrome b561</fullName>
    </submittedName>
</protein>
<dbReference type="InterPro" id="IPR011577">
    <property type="entry name" value="Cyt_b561_bac/Ni-Hgenase"/>
</dbReference>
<evidence type="ECO:0000313" key="17">
    <source>
        <dbReference type="Proteomes" id="UP000033519"/>
    </source>
</evidence>
<sequence length="164" mass="18197">MPQPRGYSSIQIILHWTIAALIIFQLFVNEAMQRAFSERLDGESLDGFSGALLHMVVGLTVLVLAVIRLAIRTIRGAPPPHADTPAILNWLGHATHVLLYCFIFAMPLTGAIAWFFGIEFAAELHEVGRLILVPAIGFHVIGALAEHFVYRNDTLRRMLRSNGD</sequence>
<feature type="transmembrane region" description="Helical" evidence="13">
    <location>
        <begin position="97"/>
        <end position="118"/>
    </location>
</feature>
<comment type="subcellular location">
    <subcellularLocation>
        <location evidence="2">Cell membrane</location>
        <topology evidence="2">Multi-pass membrane protein</topology>
    </subcellularLocation>
</comment>
<evidence type="ECO:0000313" key="18">
    <source>
        <dbReference type="Proteomes" id="UP000182258"/>
    </source>
</evidence>
<evidence type="ECO:0000256" key="8">
    <source>
        <dbReference type="ARBA" id="ARBA00022982"/>
    </source>
</evidence>
<feature type="transmembrane region" description="Helical" evidence="13">
    <location>
        <begin position="12"/>
        <end position="28"/>
    </location>
</feature>
<keyword evidence="6 13" id="KW-0812">Transmembrane</keyword>
<keyword evidence="5" id="KW-0349">Heme</keyword>
<dbReference type="GO" id="GO:0009055">
    <property type="term" value="F:electron transfer activity"/>
    <property type="evidence" value="ECO:0007669"/>
    <property type="project" value="InterPro"/>
</dbReference>
<evidence type="ECO:0000256" key="1">
    <source>
        <dbReference type="ARBA" id="ARBA00001970"/>
    </source>
</evidence>
<keyword evidence="4" id="KW-1003">Cell membrane</keyword>
<evidence type="ECO:0000256" key="9">
    <source>
        <dbReference type="ARBA" id="ARBA00022989"/>
    </source>
</evidence>
<keyword evidence="8" id="KW-0249">Electron transport</keyword>
<reference evidence="16 18" key="2">
    <citation type="submission" date="2016-10" db="EMBL/GenBank/DDBJ databases">
        <authorList>
            <person name="de Groot N.N."/>
        </authorList>
    </citation>
    <scope>NUCLEOTIDE SEQUENCE [LARGE SCALE GENOMIC DNA]</scope>
    <source>
        <strain evidence="16 18">CGMCC 1.10210</strain>
    </source>
</reference>
<dbReference type="Pfam" id="PF01292">
    <property type="entry name" value="Ni_hydr_CYTB"/>
    <property type="match status" value="1"/>
</dbReference>
<evidence type="ECO:0000256" key="2">
    <source>
        <dbReference type="ARBA" id="ARBA00004651"/>
    </source>
</evidence>
<keyword evidence="7" id="KW-0479">Metal-binding</keyword>
<comment type="cofactor">
    <cofactor evidence="1">
        <name>heme b</name>
        <dbReference type="ChEBI" id="CHEBI:60344"/>
    </cofactor>
</comment>
<dbReference type="InterPro" id="IPR016174">
    <property type="entry name" value="Di-haem_cyt_TM"/>
</dbReference>
<dbReference type="PANTHER" id="PTHR30529:SF1">
    <property type="entry name" value="CYTOCHROME B561 HOMOLOG 2"/>
    <property type="match status" value="1"/>
</dbReference>
<dbReference type="PATRIC" id="fig|728005.3.peg.1102"/>
<dbReference type="SUPFAM" id="SSF81342">
    <property type="entry name" value="Transmembrane di-heme cytochromes"/>
    <property type="match status" value="1"/>
</dbReference>
<keyword evidence="17" id="KW-1185">Reference proteome</keyword>
<dbReference type="GO" id="GO:0046872">
    <property type="term" value="F:metal ion binding"/>
    <property type="evidence" value="ECO:0007669"/>
    <property type="project" value="UniProtKB-KW"/>
</dbReference>
<evidence type="ECO:0000256" key="3">
    <source>
        <dbReference type="ARBA" id="ARBA00022448"/>
    </source>
</evidence>
<evidence type="ECO:0000313" key="16">
    <source>
        <dbReference type="EMBL" id="SFD29544.1"/>
    </source>
</evidence>
<keyword evidence="11 13" id="KW-0472">Membrane</keyword>
<dbReference type="GO" id="GO:0022904">
    <property type="term" value="P:respiratory electron transport chain"/>
    <property type="evidence" value="ECO:0007669"/>
    <property type="project" value="InterPro"/>
</dbReference>
<dbReference type="PANTHER" id="PTHR30529">
    <property type="entry name" value="CYTOCHROME B561"/>
    <property type="match status" value="1"/>
</dbReference>
<organism evidence="16 18">
    <name type="scientific">Devosia psychrophila</name>
    <dbReference type="NCBI Taxonomy" id="728005"/>
    <lineage>
        <taxon>Bacteria</taxon>
        <taxon>Pseudomonadati</taxon>
        <taxon>Pseudomonadota</taxon>
        <taxon>Alphaproteobacteria</taxon>
        <taxon>Hyphomicrobiales</taxon>
        <taxon>Devosiaceae</taxon>
        <taxon>Devosia</taxon>
    </lineage>
</organism>
<dbReference type="EMBL" id="LAPV01000136">
    <property type="protein sequence ID" value="KKC32334.1"/>
    <property type="molecule type" value="Genomic_DNA"/>
</dbReference>
<evidence type="ECO:0000256" key="6">
    <source>
        <dbReference type="ARBA" id="ARBA00022692"/>
    </source>
</evidence>
<dbReference type="AlphaFoldDB" id="A0A0F5PWX2"/>
<keyword evidence="9 13" id="KW-1133">Transmembrane helix</keyword>
<dbReference type="STRING" id="728005.SAMN04488059_13720"/>
<feature type="domain" description="Cytochrome b561 bacterial/Ni-hydrogenase" evidence="14">
    <location>
        <begin position="7"/>
        <end position="160"/>
    </location>
</feature>
<comment type="similarity">
    <text evidence="12">Belongs to the cytochrome b561 family.</text>
</comment>
<gene>
    <name evidence="16" type="ORF">SAMN04488059_13720</name>
    <name evidence="15" type="ORF">WH91_14585</name>
</gene>
<evidence type="ECO:0000256" key="12">
    <source>
        <dbReference type="ARBA" id="ARBA00037975"/>
    </source>
</evidence>
<dbReference type="RefSeq" id="WP_046171752.1">
    <property type="nucleotide sequence ID" value="NZ_FOMB01000037.1"/>
</dbReference>
<proteinExistence type="inferred from homology"/>
<evidence type="ECO:0000256" key="7">
    <source>
        <dbReference type="ARBA" id="ARBA00022723"/>
    </source>
</evidence>
<name>A0A0F5PWX2_9HYPH</name>
<dbReference type="GO" id="GO:0005886">
    <property type="term" value="C:plasma membrane"/>
    <property type="evidence" value="ECO:0007669"/>
    <property type="project" value="UniProtKB-SubCell"/>
</dbReference>
<feature type="transmembrane region" description="Helical" evidence="13">
    <location>
        <begin position="48"/>
        <end position="71"/>
    </location>
</feature>
<keyword evidence="10" id="KW-0408">Iron</keyword>
<dbReference type="EMBL" id="FOMB01000037">
    <property type="protein sequence ID" value="SFD29544.1"/>
    <property type="molecule type" value="Genomic_DNA"/>
</dbReference>
<evidence type="ECO:0000256" key="11">
    <source>
        <dbReference type="ARBA" id="ARBA00023136"/>
    </source>
</evidence>
<feature type="transmembrane region" description="Helical" evidence="13">
    <location>
        <begin position="130"/>
        <end position="150"/>
    </location>
</feature>
<reference evidence="15 17" key="1">
    <citation type="submission" date="2015-03" db="EMBL/GenBank/DDBJ databases">
        <authorList>
            <person name="Lepp D."/>
            <person name="Hassan Y.I."/>
            <person name="Li X.-Z."/>
            <person name="Zhou T."/>
        </authorList>
    </citation>
    <scope>NUCLEOTIDE SEQUENCE [LARGE SCALE GENOMIC DNA]</scope>
    <source>
        <strain evidence="15 17">Cr7-05</strain>
    </source>
</reference>
<evidence type="ECO:0000256" key="10">
    <source>
        <dbReference type="ARBA" id="ARBA00023004"/>
    </source>
</evidence>
<dbReference type="Proteomes" id="UP000182258">
    <property type="component" value="Unassembled WGS sequence"/>
</dbReference>